<dbReference type="OrthoDB" id="9801102at2"/>
<protein>
    <submittedName>
        <fullName evidence="1">Plasmid maintenance system killer protein</fullName>
    </submittedName>
</protein>
<proteinExistence type="predicted"/>
<evidence type="ECO:0000313" key="1">
    <source>
        <dbReference type="EMBL" id="TFD49677.1"/>
    </source>
</evidence>
<dbReference type="AlphaFoldDB" id="A0A4R9A081"/>
<dbReference type="Proteomes" id="UP000297447">
    <property type="component" value="Unassembled WGS sequence"/>
</dbReference>
<accession>A0A4R9A081</accession>
<dbReference type="InterPro" id="IPR035093">
    <property type="entry name" value="RelE/ParE_toxin_dom_sf"/>
</dbReference>
<dbReference type="SUPFAM" id="SSF143011">
    <property type="entry name" value="RelE-like"/>
    <property type="match status" value="1"/>
</dbReference>
<keyword evidence="2" id="KW-1185">Reference proteome</keyword>
<name>A0A4R9A081_9MICO</name>
<gene>
    <name evidence="1" type="ORF">E3T55_10825</name>
</gene>
<reference evidence="1 2" key="1">
    <citation type="submission" date="2019-03" db="EMBL/GenBank/DDBJ databases">
        <title>Genomics of glacier-inhabiting Cryobacterium strains.</title>
        <authorList>
            <person name="Liu Q."/>
            <person name="Xin Y.-H."/>
        </authorList>
    </citation>
    <scope>NUCLEOTIDE SEQUENCE [LARGE SCALE GENOMIC DNA]</scope>
    <source>
        <strain evidence="1 2">Hh14</strain>
    </source>
</reference>
<dbReference type="Gene3D" id="3.30.2310.20">
    <property type="entry name" value="RelE-like"/>
    <property type="match status" value="1"/>
</dbReference>
<evidence type="ECO:0000313" key="2">
    <source>
        <dbReference type="Proteomes" id="UP000297447"/>
    </source>
</evidence>
<sequence length="104" mass="12105">MGGGCREVRYDDADLQRLATDADFHMLRYGRDLKRSFRKAIGLLESSSSQAELRNFRGLRLLLLKGDLKGPHSVRLNPQWRLIIEFRTNAQHQEILVIKIVDYH</sequence>
<comment type="caution">
    <text evidence="1">The sequence shown here is derived from an EMBL/GenBank/DDBJ whole genome shotgun (WGS) entry which is preliminary data.</text>
</comment>
<organism evidence="1 2">
    <name type="scientific">Cryobacterium frigoriphilum</name>
    <dbReference type="NCBI Taxonomy" id="1259150"/>
    <lineage>
        <taxon>Bacteria</taxon>
        <taxon>Bacillati</taxon>
        <taxon>Actinomycetota</taxon>
        <taxon>Actinomycetes</taxon>
        <taxon>Micrococcales</taxon>
        <taxon>Microbacteriaceae</taxon>
        <taxon>Cryobacterium</taxon>
    </lineage>
</organism>
<dbReference type="InterPro" id="IPR007711">
    <property type="entry name" value="HigB-1"/>
</dbReference>
<dbReference type="EMBL" id="SOHE01000048">
    <property type="protein sequence ID" value="TFD49677.1"/>
    <property type="molecule type" value="Genomic_DNA"/>
</dbReference>
<dbReference type="Pfam" id="PF05015">
    <property type="entry name" value="HigB-like_toxin"/>
    <property type="match status" value="1"/>
</dbReference>